<keyword evidence="2" id="KW-1185">Reference proteome</keyword>
<evidence type="ECO:0000313" key="1">
    <source>
        <dbReference type="EMBL" id="TCV87595.1"/>
    </source>
</evidence>
<gene>
    <name evidence="1" type="ORF">EDE11_10296</name>
</gene>
<dbReference type="EMBL" id="SMCN01000002">
    <property type="protein sequence ID" value="TCV87595.1"/>
    <property type="molecule type" value="Genomic_DNA"/>
</dbReference>
<protein>
    <submittedName>
        <fullName evidence="1">Glycosyltransferase involved in cell wall biosynthesis</fullName>
    </submittedName>
</protein>
<comment type="caution">
    <text evidence="1">The sequence shown here is derived from an EMBL/GenBank/DDBJ whole genome shotgun (WGS) entry which is preliminary data.</text>
</comment>
<dbReference type="PANTHER" id="PTHR12526">
    <property type="entry name" value="GLYCOSYLTRANSFERASE"/>
    <property type="match status" value="1"/>
</dbReference>
<proteinExistence type="predicted"/>
<dbReference type="CDD" id="cd03801">
    <property type="entry name" value="GT4_PimA-like"/>
    <property type="match status" value="1"/>
</dbReference>
<evidence type="ECO:0000313" key="2">
    <source>
        <dbReference type="Proteomes" id="UP000295649"/>
    </source>
</evidence>
<dbReference type="RefSeq" id="WP_082769288.1">
    <property type="nucleotide sequence ID" value="NZ_SMCN01000002.1"/>
</dbReference>
<dbReference type="Gene3D" id="3.40.50.2000">
    <property type="entry name" value="Glycogen Phosphorylase B"/>
    <property type="match status" value="1"/>
</dbReference>
<accession>A0ABY2CRX7</accession>
<name>A0ABY2CRX7_METMH</name>
<dbReference type="Pfam" id="PF13692">
    <property type="entry name" value="Glyco_trans_1_4"/>
    <property type="match status" value="1"/>
</dbReference>
<dbReference type="PANTHER" id="PTHR12526:SF600">
    <property type="entry name" value="GLYCOSYL TRANSFERASE GROUP 1"/>
    <property type="match status" value="1"/>
</dbReference>
<dbReference type="SUPFAM" id="SSF53756">
    <property type="entry name" value="UDP-Glycosyltransferase/glycogen phosphorylase"/>
    <property type="match status" value="1"/>
</dbReference>
<sequence length="404" mass="46052">MNILFIDTAFPMPDRSSADLRMFTIVELLAYSGHKCYYGVINYHSWSQKISETDLLYYQTSLENLGISVYKQNLDIELLNHKFDAIYFKYFYSAENIINHIRLLQPSARIIIDSVDIVYARLFAKAKLENNSDYYLEAEKIKKRELATYSKSDLVVTITPEDTDTLTKATPNVSTFIIPNIHEIHAFETEKTPFPSLIFIGVFSHEPNVDAVLYFYRNVWPTIVQDHPNCHWLIVGGSPPLEIQALAGSSISVTGYVPETLPYLKKSWISVAPLRFGAGMKGKVGEAMAAGIPVVTTDFGAQGLEIINGQHLIIVENDEDYATQINNLILDKEKRRYIGNQGLEFIKTNYSKEAVSIILNDFTKTIKNLPTHRFSAKSRLYIIYTKLSLWISRNITWRINKANP</sequence>
<dbReference type="Proteomes" id="UP000295649">
    <property type="component" value="Unassembled WGS sequence"/>
</dbReference>
<reference evidence="1 2" key="1">
    <citation type="submission" date="2019-03" db="EMBL/GenBank/DDBJ databases">
        <title>Systems level insights into methane cycling in arid and semi-arid ecosystems.</title>
        <authorList>
            <person name="Kalyuzhnaya M."/>
        </authorList>
    </citation>
    <scope>NUCLEOTIDE SEQUENCE [LARGE SCALE GENOMIC DNA]</scope>
    <source>
        <strain evidence="1 2">S-1</strain>
    </source>
</reference>
<organism evidence="1 2">
    <name type="scientific">Methylomonas methanica</name>
    <dbReference type="NCBI Taxonomy" id="421"/>
    <lineage>
        <taxon>Bacteria</taxon>
        <taxon>Pseudomonadati</taxon>
        <taxon>Pseudomonadota</taxon>
        <taxon>Gammaproteobacteria</taxon>
        <taxon>Methylococcales</taxon>
        <taxon>Methylococcaceae</taxon>
        <taxon>Methylomonas</taxon>
    </lineage>
</organism>